<dbReference type="AlphaFoldDB" id="A0A4D9E8E7"/>
<name>A0A4D9E8E7_9SAUR</name>
<feature type="compositionally biased region" description="Basic residues" evidence="1">
    <location>
        <begin position="8"/>
        <end position="24"/>
    </location>
</feature>
<reference evidence="2 3" key="1">
    <citation type="submission" date="2019-04" db="EMBL/GenBank/DDBJ databases">
        <title>Draft genome of the big-headed turtle Platysternon megacephalum.</title>
        <authorList>
            <person name="Gong S."/>
        </authorList>
    </citation>
    <scope>NUCLEOTIDE SEQUENCE [LARGE SCALE GENOMIC DNA]</scope>
    <source>
        <strain evidence="2">DO16091913</strain>
        <tissue evidence="2">Muscle</tissue>
    </source>
</reference>
<gene>
    <name evidence="2" type="ORF">DR999_PMT10622</name>
</gene>
<accession>A0A4D9E8E7</accession>
<evidence type="ECO:0000313" key="3">
    <source>
        <dbReference type="Proteomes" id="UP000297703"/>
    </source>
</evidence>
<evidence type="ECO:0000256" key="1">
    <source>
        <dbReference type="SAM" id="MobiDB-lite"/>
    </source>
</evidence>
<dbReference type="Proteomes" id="UP000297703">
    <property type="component" value="Unassembled WGS sequence"/>
</dbReference>
<sequence>MAAERGPGRRKPCPPRSALRKAARQGRSPGPCDIRLDPSQQLAGHWASINCVSGVASQLPPQESMESSQEDIAEARPTAANLEQILPPEVPSAETFSCDPAPCPHPSLEHQAGQLGMLSGEYLQMCLSSMGESSLHSNLASALLPAVPSSDVPLLPASTPPSPGASCMGESYHASLDVLGSASPYNQPNLAVQEA</sequence>
<keyword evidence="3" id="KW-1185">Reference proteome</keyword>
<evidence type="ECO:0000313" key="2">
    <source>
        <dbReference type="EMBL" id="TFK06719.1"/>
    </source>
</evidence>
<proteinExistence type="predicted"/>
<feature type="region of interest" description="Disordered" evidence="1">
    <location>
        <begin position="1"/>
        <end position="37"/>
    </location>
</feature>
<protein>
    <submittedName>
        <fullName evidence="2">Protein FAM13C</fullName>
    </submittedName>
</protein>
<dbReference type="OrthoDB" id="10390914at2759"/>
<comment type="caution">
    <text evidence="2">The sequence shown here is derived from an EMBL/GenBank/DDBJ whole genome shotgun (WGS) entry which is preliminary data.</text>
</comment>
<reference evidence="2 3" key="2">
    <citation type="submission" date="2019-04" db="EMBL/GenBank/DDBJ databases">
        <title>The genome sequence of big-headed turtle.</title>
        <authorList>
            <person name="Gong S."/>
        </authorList>
    </citation>
    <scope>NUCLEOTIDE SEQUENCE [LARGE SCALE GENOMIC DNA]</scope>
    <source>
        <strain evidence="2">DO16091913</strain>
        <tissue evidence="2">Muscle</tissue>
    </source>
</reference>
<organism evidence="2 3">
    <name type="scientific">Platysternon megacephalum</name>
    <name type="common">big-headed turtle</name>
    <dbReference type="NCBI Taxonomy" id="55544"/>
    <lineage>
        <taxon>Eukaryota</taxon>
        <taxon>Metazoa</taxon>
        <taxon>Chordata</taxon>
        <taxon>Craniata</taxon>
        <taxon>Vertebrata</taxon>
        <taxon>Euteleostomi</taxon>
        <taxon>Archelosauria</taxon>
        <taxon>Testudinata</taxon>
        <taxon>Testudines</taxon>
        <taxon>Cryptodira</taxon>
        <taxon>Durocryptodira</taxon>
        <taxon>Testudinoidea</taxon>
        <taxon>Platysternidae</taxon>
        <taxon>Platysternon</taxon>
    </lineage>
</organism>
<dbReference type="EMBL" id="QXTE01000095">
    <property type="protein sequence ID" value="TFK06719.1"/>
    <property type="molecule type" value="Genomic_DNA"/>
</dbReference>